<evidence type="ECO:0000256" key="4">
    <source>
        <dbReference type="ARBA" id="ARBA00022989"/>
    </source>
</evidence>
<dbReference type="InterPro" id="IPR045214">
    <property type="entry name" value="Surf1/Surf4"/>
</dbReference>
<comment type="similarity">
    <text evidence="2 6">Belongs to the SURF1 family.</text>
</comment>
<dbReference type="PATRIC" id="fig|121290.4.peg.1022"/>
<evidence type="ECO:0000313" key="8">
    <source>
        <dbReference type="Proteomes" id="UP000059074"/>
    </source>
</evidence>
<comment type="caution">
    <text evidence="7">The sequence shown here is derived from an EMBL/GenBank/DDBJ whole genome shotgun (WGS) entry which is preliminary data.</text>
</comment>
<dbReference type="RefSeq" id="WP_083509722.1">
    <property type="nucleotide sequence ID" value="NZ_LMTR01000072.1"/>
</dbReference>
<dbReference type="AlphaFoldDB" id="A0A120CUS8"/>
<dbReference type="CDD" id="cd06662">
    <property type="entry name" value="SURF1"/>
    <property type="match status" value="1"/>
</dbReference>
<keyword evidence="6" id="KW-1003">Cell membrane</keyword>
<dbReference type="Proteomes" id="UP000059074">
    <property type="component" value="Unassembled WGS sequence"/>
</dbReference>
<evidence type="ECO:0000256" key="1">
    <source>
        <dbReference type="ARBA" id="ARBA00004370"/>
    </source>
</evidence>
<name>A0A120CUS8_HYPSL</name>
<organism evidence="7 8">
    <name type="scientific">Hyphomicrobium sulfonivorans</name>
    <dbReference type="NCBI Taxonomy" id="121290"/>
    <lineage>
        <taxon>Bacteria</taxon>
        <taxon>Pseudomonadati</taxon>
        <taxon>Pseudomonadota</taxon>
        <taxon>Alphaproteobacteria</taxon>
        <taxon>Hyphomicrobiales</taxon>
        <taxon>Hyphomicrobiaceae</taxon>
        <taxon>Hyphomicrobium</taxon>
    </lineage>
</organism>
<gene>
    <name evidence="7" type="ORF">APY04_2351</name>
</gene>
<evidence type="ECO:0000256" key="2">
    <source>
        <dbReference type="ARBA" id="ARBA00007165"/>
    </source>
</evidence>
<dbReference type="Pfam" id="PF02104">
    <property type="entry name" value="SURF1"/>
    <property type="match status" value="1"/>
</dbReference>
<evidence type="ECO:0000256" key="3">
    <source>
        <dbReference type="ARBA" id="ARBA00022692"/>
    </source>
</evidence>
<keyword evidence="8" id="KW-1185">Reference proteome</keyword>
<evidence type="ECO:0000256" key="6">
    <source>
        <dbReference type="RuleBase" id="RU363076"/>
    </source>
</evidence>
<dbReference type="OrthoDB" id="6079986at2"/>
<dbReference type="PANTHER" id="PTHR23427:SF2">
    <property type="entry name" value="SURFEIT LOCUS PROTEIN 1"/>
    <property type="match status" value="1"/>
</dbReference>
<dbReference type="STRING" id="121290.APY04_2351"/>
<accession>A0A120CUS8</accession>
<proteinExistence type="inferred from homology"/>
<sequence>MIATIRNRGLLWPTIATLAGLALLISLGNWQMRRLAWKQHLTENITERVHRDPLPLEAVDAAAARGDDIEYTRVAAQGQWLHDREMHLYALDASHGPGFYIITPLKLADGNVLLVNRGFVPNELKETAQRAEGLVAGDVRVVGLVRGPEAHGAFVPPNELKRNIWYWRDIAAMGAEAAGGADGGTAHVHAFFVDAEKDPVPPGGWPIGGTTRLELPNRHLEYALTWYGLAATLVGVFAAFAVARWRRKGTDAGT</sequence>
<reference evidence="7 8" key="1">
    <citation type="submission" date="2015-10" db="EMBL/GenBank/DDBJ databases">
        <title>Transcriptomic analysis of a linuron degrading triple-species bacterial consortium.</title>
        <authorList>
            <person name="Albers P."/>
        </authorList>
    </citation>
    <scope>NUCLEOTIDE SEQUENCE [LARGE SCALE GENOMIC DNA]</scope>
    <source>
        <strain evidence="7 8">WDL6</strain>
    </source>
</reference>
<evidence type="ECO:0000313" key="7">
    <source>
        <dbReference type="EMBL" id="KWT66720.1"/>
    </source>
</evidence>
<comment type="subcellular location">
    <subcellularLocation>
        <location evidence="6">Cell membrane</location>
        <topology evidence="6">Multi-pass membrane protein</topology>
    </subcellularLocation>
    <subcellularLocation>
        <location evidence="1">Membrane</location>
    </subcellularLocation>
</comment>
<feature type="transmembrane region" description="Helical" evidence="6">
    <location>
        <begin position="222"/>
        <end position="243"/>
    </location>
</feature>
<keyword evidence="5 6" id="KW-0472">Membrane</keyword>
<dbReference type="EMBL" id="LMTR01000072">
    <property type="protein sequence ID" value="KWT66720.1"/>
    <property type="molecule type" value="Genomic_DNA"/>
</dbReference>
<protein>
    <recommendedName>
        <fullName evidence="6">SURF1-like protein</fullName>
    </recommendedName>
</protein>
<dbReference type="PANTHER" id="PTHR23427">
    <property type="entry name" value="SURFEIT LOCUS PROTEIN"/>
    <property type="match status" value="1"/>
</dbReference>
<keyword evidence="3 6" id="KW-0812">Transmembrane</keyword>
<dbReference type="GO" id="GO:0005886">
    <property type="term" value="C:plasma membrane"/>
    <property type="evidence" value="ECO:0007669"/>
    <property type="project" value="UniProtKB-SubCell"/>
</dbReference>
<evidence type="ECO:0000256" key="5">
    <source>
        <dbReference type="ARBA" id="ARBA00023136"/>
    </source>
</evidence>
<keyword evidence="4 6" id="KW-1133">Transmembrane helix</keyword>
<feature type="transmembrane region" description="Helical" evidence="6">
    <location>
        <begin position="12"/>
        <end position="30"/>
    </location>
</feature>
<dbReference type="InterPro" id="IPR002994">
    <property type="entry name" value="Surf1/Shy1"/>
</dbReference>
<dbReference type="PROSITE" id="PS50895">
    <property type="entry name" value="SURF1"/>
    <property type="match status" value="1"/>
</dbReference>